<dbReference type="EMBL" id="CP031037">
    <property type="protein sequence ID" value="QDZ20682.1"/>
    <property type="molecule type" value="Genomic_DNA"/>
</dbReference>
<dbReference type="GO" id="GO:0019902">
    <property type="term" value="F:phosphatase binding"/>
    <property type="evidence" value="ECO:0007669"/>
    <property type="project" value="TreeGrafter"/>
</dbReference>
<feature type="region of interest" description="Disordered" evidence="1">
    <location>
        <begin position="135"/>
        <end position="171"/>
    </location>
</feature>
<keyword evidence="3" id="KW-1185">Reference proteome</keyword>
<accession>A0A5B8MMV3</accession>
<proteinExistence type="predicted"/>
<dbReference type="OrthoDB" id="550045at2759"/>
<evidence type="ECO:0000256" key="1">
    <source>
        <dbReference type="SAM" id="MobiDB-lite"/>
    </source>
</evidence>
<gene>
    <name evidence="2" type="ORF">A3770_04p32000</name>
</gene>
<protein>
    <recommendedName>
        <fullName evidence="4">Sfi1 spindle body domain-containing protein</fullName>
    </recommendedName>
</protein>
<sequence>MVVREDYSGDSPTMVVSPIRVGGGYMIPEAMDSVEKVSQDTLDLLASQDGSYTDEDFVVLSEIIQGAERSSSGSRITLTRLLKSYDRTLAGHGIDCEKDTRLYRFILKLSLDPNPDWWVKFDAECRLWSGKVSELEAGGRRTPRTPRTPRTTPSGGKSKHPTSDGDGTSKVAVSSLAGRWRRNAREKRVARQELEVREKREAEMASSVAGRWKANARNKRIEKEAVAKWERAVDFARRKRLREVLRAWYLHDLLLMSKAMNLMRSNALRYHFNLWAYSVHKFEIVCAKALEERRDKMMVKALREWQRLTRLSQMDKISALKALTYWSYNKINQCMSLWILAVKQQKKNLVHSEGIYDASLQIRAIKALKAHRELGQKAREAGAMSLRLLEARTFLKWRSKHCLAIKRKQAIAKCLEQMRAYKLKAGFCAWKRELGYKKMMRETLGYGRLRVEGVKVLYAFNAWKHWFSERIEIQGKLMAVGEMLKYRQQQNAWSAWLAYHNAKMEKEEVFLTCLSILLNQKMGRIVYSWYGRTQRELQLRRGQETLRKRIRAFNLQGAFSEWLSMVDERRDKLLRCTRALRSRRLLHAFNGFCYMVGEMKIRRLKLKLCLKRLQKRELSAAFNAWADHTHRASYVKEVLGKCTEKTILGRKMRFFSIWSTHVARLKVVKKKIMKAAQFLIEKRLTYHFERWRQLWINNLKEKLSWLESSELIEAQRLSRLFHRWMLKKRKKDLTRKVLMHWKKALLSKCLTSWSSWSKKQAIKIRLMQTLITKLKGNRCSHAFYAWMTYVRIKSKHRQIISSWRRRRLLNCFLCWKDKVLHRMYQADQLEAIIAKWRKECKWRAFAGWVSSVVSAKQKQELVRRALTFWLKQRTLKAFRVLRQNAFERKQARNALAHLFSHRQAKALCAWVYYIETKKRLRSKGLEVIRHMRDYAKKASFHTWLLYITQKERKRQMLESAVNCMKNLVLKRGFLSWTFHVEDKKTKLHNIGVCISFWKSRVKLMSLRKWKETTEYKLYVQGVLRGCVLKLHQRVAHRSLRGWVDFVCHSQEKKRNLEKALTYWRMQQISIFLFLWKDYVQQKRANEFKVAMNLKRLFFQRLYDMYLYWHFWTSKKQDQKRRLYQGVKYMRNRKLAKSFTSWRELIPWIISKRKKLRVAIAHWLLRTKLVFYLSWYDYVDKMRIVRASTRRSYVSRAMRAWKKSCRRNIVLAYILEEALMRWAYRETVKAWGRLKDNSINAKRKRKAIAHFRLSRSAMALARWMDYKEERVVMREKVGKALKLWRHACLACSFAGWLESTSYLRDQKAILRKVLGKWQKAQLRHYFDFFLQVTEEKQGLRRRAVMRMRHSCMVKCFTFWSEFAHWERAVRRAVTHWRGRAAVKMFYKWADYTDYRQAKMLGISHYESTCTWKVVKLWVEYKDRELKKKETVRRALLLFHRGLLAKGYYSWRDRVRKIVTDRRKVLKVLSLVHKRERTCCFVKWRAYVVKVHQKAIAINHARRAVKRSRLRMWASNATFLRERRSRYERLLYRVVSRMRNRLSHAVMDAWSEFAYRSKQLRRLLCIVHKRKTLRAYNTWVWYTDQQRKLRYAMARVFRRTLLRSFQGWFDRVSEKKRKLYVLQRRLGRKHELVLLIVKRMSNLPLALPWTSWQAYVNAKSYARYAMKRACHFHLSLVFNHWLKRATRLRQLREILESFALRLRLSRGQAVLKEWKELTIEHVSRREKILQKYTLAMQANVVLKVLYAWKSWCTLKNQRREKLRVALQYFTHVLVVKAFSVWRDEVNLIVQLRQIYLQRQLAIRKAIRAGEAKIRRKRWELQAATFVAWKLKASVYKRVKVYIKLKTRRVVAQSFALWKNTSIIASLRREALHRVLWGKFQAELYMFRSCYFDKWFTVWRLQKEEERMMESAARHHTIHLLSAVLQQWKLSMICADPLSAIKRTPTKFVGNATPDRVMDSVRSLSELVDRSRSERLEPFLQLTQRRRRGGDPGGSGTKTPVFGSRHHESPNSDDEGSSTFPILNMQSMYTTPVMNQRQSSRTTPPVPKSSVRSVKEYFMADDNMWF</sequence>
<name>A0A5B8MMV3_9CHLO</name>
<reference evidence="2 3" key="1">
    <citation type="submission" date="2018-07" db="EMBL/GenBank/DDBJ databases">
        <title>The complete nuclear genome of the prasinophyte Chloropicon primus (CCMP1205).</title>
        <authorList>
            <person name="Pombert J.-F."/>
            <person name="Otis C."/>
            <person name="Turmel M."/>
            <person name="Lemieux C."/>
        </authorList>
    </citation>
    <scope>NUCLEOTIDE SEQUENCE [LARGE SCALE GENOMIC DNA]</scope>
    <source>
        <strain evidence="2 3">CCMP1205</strain>
    </source>
</reference>
<evidence type="ECO:0008006" key="4">
    <source>
        <dbReference type="Google" id="ProtNLM"/>
    </source>
</evidence>
<organism evidence="2 3">
    <name type="scientific">Chloropicon primus</name>
    <dbReference type="NCBI Taxonomy" id="1764295"/>
    <lineage>
        <taxon>Eukaryota</taxon>
        <taxon>Viridiplantae</taxon>
        <taxon>Chlorophyta</taxon>
        <taxon>Chloropicophyceae</taxon>
        <taxon>Chloropicales</taxon>
        <taxon>Chloropicaceae</taxon>
        <taxon>Chloropicon</taxon>
    </lineage>
</organism>
<dbReference type="InterPro" id="IPR052270">
    <property type="entry name" value="CACF_protein"/>
</dbReference>
<evidence type="ECO:0000313" key="2">
    <source>
        <dbReference type="EMBL" id="QDZ20682.1"/>
    </source>
</evidence>
<dbReference type="PANTHER" id="PTHR22028">
    <property type="entry name" value="SFI1 SPINDLE BODY DOMAIN-CONTAINING PROTEIN-RELATED"/>
    <property type="match status" value="1"/>
</dbReference>
<dbReference type="PANTHER" id="PTHR22028:SF9">
    <property type="entry name" value="SFI1 SPINDLE BODY DOMAIN-CONTAINING PROTEIN"/>
    <property type="match status" value="1"/>
</dbReference>
<feature type="region of interest" description="Disordered" evidence="1">
    <location>
        <begin position="1975"/>
        <end position="2017"/>
    </location>
</feature>
<dbReference type="Proteomes" id="UP000316726">
    <property type="component" value="Chromosome 4"/>
</dbReference>
<evidence type="ECO:0000313" key="3">
    <source>
        <dbReference type="Proteomes" id="UP000316726"/>
    </source>
</evidence>